<organism evidence="1 2">
    <name type="scientific">Achromobacter ruhlandii</name>
    <dbReference type="NCBI Taxonomy" id="72557"/>
    <lineage>
        <taxon>Bacteria</taxon>
        <taxon>Pseudomonadati</taxon>
        <taxon>Pseudomonadota</taxon>
        <taxon>Betaproteobacteria</taxon>
        <taxon>Burkholderiales</taxon>
        <taxon>Alcaligenaceae</taxon>
        <taxon>Achromobacter</taxon>
    </lineage>
</organism>
<proteinExistence type="predicted"/>
<dbReference type="EMBL" id="JABBZE010000074">
    <property type="protein sequence ID" value="NMU90105.1"/>
    <property type="molecule type" value="Genomic_DNA"/>
</dbReference>
<evidence type="ECO:0000313" key="2">
    <source>
        <dbReference type="Proteomes" id="UP000542405"/>
    </source>
</evidence>
<dbReference type="Proteomes" id="UP000542405">
    <property type="component" value="Unassembled WGS sequence"/>
</dbReference>
<accession>A0A848NKE8</accession>
<name>A0A848NKE8_9BURK</name>
<evidence type="ECO:0000313" key="1">
    <source>
        <dbReference type="EMBL" id="NMU90105.1"/>
    </source>
</evidence>
<gene>
    <name evidence="1" type="ORF">HGQ98_09680</name>
</gene>
<dbReference type="AlphaFoldDB" id="A0A848NKE8"/>
<comment type="caution">
    <text evidence="1">The sequence shown here is derived from an EMBL/GenBank/DDBJ whole genome shotgun (WGS) entry which is preliminary data.</text>
</comment>
<sequence length="154" mass="18073">MSNIYPDYAARIQYDFYLLTLDDYPPIWFAGTSPGAWQYAVDIMYRCLKVGYWNLWSEGWMKARQLRNYEDFCNKLAQFNPHKLSNEGAIYWLSPLIYSSDLGEQLVKKYDLATLESYEAGKEYSVCKPFIDEIEKAFAENNIPWGKKLFPVQA</sequence>
<reference evidence="1 2" key="1">
    <citation type="submission" date="2020-04" db="EMBL/GenBank/DDBJ databases">
        <title>Achromobacter ruhlandii genome sequencing and assembly.</title>
        <authorList>
            <person name="Martins R.C.R."/>
            <person name="Perdigao-Neto L.V."/>
            <person name="Levin A.S.S."/>
            <person name="Costa S.F."/>
        </authorList>
    </citation>
    <scope>NUCLEOTIDE SEQUENCE [LARGE SCALE GENOMIC DNA]</scope>
    <source>
        <strain evidence="1 2">9035ralo</strain>
    </source>
</reference>
<protein>
    <submittedName>
        <fullName evidence="1">Uncharacterized protein</fullName>
    </submittedName>
</protein>
<dbReference type="RefSeq" id="WP_169536399.1">
    <property type="nucleotide sequence ID" value="NZ_JABBZE010000074.1"/>
</dbReference>